<dbReference type="Gene3D" id="1.25.40.20">
    <property type="entry name" value="Ankyrin repeat-containing domain"/>
    <property type="match status" value="1"/>
</dbReference>
<dbReference type="PROSITE" id="PS50297">
    <property type="entry name" value="ANK_REP_REGION"/>
    <property type="match status" value="5"/>
</dbReference>
<dbReference type="GO" id="GO:0071356">
    <property type="term" value="P:cellular response to tumor necrosis factor"/>
    <property type="evidence" value="ECO:0007669"/>
    <property type="project" value="TreeGrafter"/>
</dbReference>
<feature type="repeat" description="ANK" evidence="3">
    <location>
        <begin position="229"/>
        <end position="261"/>
    </location>
</feature>
<dbReference type="AlphaFoldDB" id="A0A8W8JT19"/>
<dbReference type="GO" id="GO:0005829">
    <property type="term" value="C:cytosol"/>
    <property type="evidence" value="ECO:0007669"/>
    <property type="project" value="TreeGrafter"/>
</dbReference>
<dbReference type="SUPFAM" id="SSF48403">
    <property type="entry name" value="Ankyrin repeat"/>
    <property type="match status" value="1"/>
</dbReference>
<sequence>MDLNDLEEDCAPTMAASMPRFDPSDGRLEKLKSEDRCDSDLGSSISNESGVITDIREQILKHSLKVEPPVDEVEEVTEKLESVDIDEGICESEKLDDIDENESSAAAFTDDDFLVYGRDADGDTLLHLAIISGHVMLAKVFVEVAPWTQCLDIYNDKLRQTPLHLAVVMKQLEIVRLLLDNGANPEMFDHKGDTALHIACRSGNVTMVNEILKRRQSRPMQNLDFRNYDGHTCLHLAVLGGYKRIVDILLQSGADVNVGDGKSGATALHLAARGNREEIISLLLEQPEIVVDIKMYNGVTPLMIAAEKGLPNISNILVTHNANTNLLSYHYSSSSDESEEEED</sequence>
<protein>
    <submittedName>
        <fullName evidence="4">Uncharacterized protein</fullName>
    </submittedName>
</protein>
<keyword evidence="2 3" id="KW-0040">ANK repeat</keyword>
<dbReference type="InterPro" id="IPR002110">
    <property type="entry name" value="Ankyrin_rpt"/>
</dbReference>
<dbReference type="PROSITE" id="PS50088">
    <property type="entry name" value="ANK_REPEAT"/>
    <property type="match status" value="5"/>
</dbReference>
<feature type="repeat" description="ANK" evidence="3">
    <location>
        <begin position="297"/>
        <end position="329"/>
    </location>
</feature>
<keyword evidence="1" id="KW-0677">Repeat</keyword>
<reference evidence="4" key="1">
    <citation type="submission" date="2022-08" db="UniProtKB">
        <authorList>
            <consortium name="EnsemblMetazoa"/>
        </authorList>
    </citation>
    <scope>IDENTIFICATION</scope>
    <source>
        <strain evidence="4">05x7-T-G4-1.051#20</strain>
    </source>
</reference>
<accession>A0A8W8JT19</accession>
<evidence type="ECO:0000313" key="5">
    <source>
        <dbReference type="Proteomes" id="UP000005408"/>
    </source>
</evidence>
<dbReference type="EnsemblMetazoa" id="G20815.1">
    <property type="protein sequence ID" value="G20815.1:cds"/>
    <property type="gene ID" value="G20815"/>
</dbReference>
<dbReference type="PANTHER" id="PTHR46680:SF3">
    <property type="entry name" value="NF-KAPPA-B INHIBITOR CACTUS"/>
    <property type="match status" value="1"/>
</dbReference>
<evidence type="ECO:0000256" key="3">
    <source>
        <dbReference type="PROSITE-ProRule" id="PRU00023"/>
    </source>
</evidence>
<dbReference type="EnsemblMetazoa" id="G20815.2">
    <property type="protein sequence ID" value="G20815.2:cds"/>
    <property type="gene ID" value="G20815"/>
</dbReference>
<evidence type="ECO:0000256" key="2">
    <source>
        <dbReference type="ARBA" id="ARBA00023043"/>
    </source>
</evidence>
<dbReference type="GO" id="GO:0051059">
    <property type="term" value="F:NF-kappaB binding"/>
    <property type="evidence" value="ECO:0007669"/>
    <property type="project" value="TreeGrafter"/>
</dbReference>
<organism evidence="4 5">
    <name type="scientific">Magallana gigas</name>
    <name type="common">Pacific oyster</name>
    <name type="synonym">Crassostrea gigas</name>
    <dbReference type="NCBI Taxonomy" id="29159"/>
    <lineage>
        <taxon>Eukaryota</taxon>
        <taxon>Metazoa</taxon>
        <taxon>Spiralia</taxon>
        <taxon>Lophotrochozoa</taxon>
        <taxon>Mollusca</taxon>
        <taxon>Bivalvia</taxon>
        <taxon>Autobranchia</taxon>
        <taxon>Pteriomorphia</taxon>
        <taxon>Ostreida</taxon>
        <taxon>Ostreoidea</taxon>
        <taxon>Ostreidae</taxon>
        <taxon>Magallana</taxon>
    </lineage>
</organism>
<feature type="repeat" description="ANK" evidence="3">
    <location>
        <begin position="263"/>
        <end position="285"/>
    </location>
</feature>
<dbReference type="InterPro" id="IPR036770">
    <property type="entry name" value="Ankyrin_rpt-contain_sf"/>
</dbReference>
<dbReference type="InterPro" id="IPR051070">
    <property type="entry name" value="NF-kappa-B_inhibitor"/>
</dbReference>
<dbReference type="PANTHER" id="PTHR46680">
    <property type="entry name" value="NF-KAPPA-B INHIBITOR ALPHA"/>
    <property type="match status" value="1"/>
</dbReference>
<dbReference type="SMART" id="SM00248">
    <property type="entry name" value="ANK"/>
    <property type="match status" value="6"/>
</dbReference>
<feature type="repeat" description="ANK" evidence="3">
    <location>
        <begin position="191"/>
        <end position="214"/>
    </location>
</feature>
<feature type="repeat" description="ANK" evidence="3">
    <location>
        <begin position="158"/>
        <end position="190"/>
    </location>
</feature>
<keyword evidence="5" id="KW-1185">Reference proteome</keyword>
<dbReference type="Pfam" id="PF12796">
    <property type="entry name" value="Ank_2"/>
    <property type="match status" value="3"/>
</dbReference>
<name>A0A8W8JT19_MAGGI</name>
<evidence type="ECO:0000313" key="4">
    <source>
        <dbReference type="EnsemblMetazoa" id="G20815.2:cds"/>
    </source>
</evidence>
<proteinExistence type="predicted"/>
<dbReference type="Proteomes" id="UP000005408">
    <property type="component" value="Unassembled WGS sequence"/>
</dbReference>
<evidence type="ECO:0000256" key="1">
    <source>
        <dbReference type="ARBA" id="ARBA00022737"/>
    </source>
</evidence>
<dbReference type="PRINTS" id="PR01415">
    <property type="entry name" value="ANKYRIN"/>
</dbReference>